<proteinExistence type="predicted"/>
<dbReference type="EMBL" id="BLVP01000043">
    <property type="protein sequence ID" value="GFM38474.1"/>
    <property type="molecule type" value="Genomic_DNA"/>
</dbReference>
<organism evidence="1 2">
    <name type="scientific">Desulfovibrio psychrotolerans</name>
    <dbReference type="NCBI Taxonomy" id="415242"/>
    <lineage>
        <taxon>Bacteria</taxon>
        <taxon>Pseudomonadati</taxon>
        <taxon>Thermodesulfobacteriota</taxon>
        <taxon>Desulfovibrionia</taxon>
        <taxon>Desulfovibrionales</taxon>
        <taxon>Desulfovibrionaceae</taxon>
        <taxon>Desulfovibrio</taxon>
    </lineage>
</organism>
<keyword evidence="2" id="KW-1185">Reference proteome</keyword>
<evidence type="ECO:0000313" key="1">
    <source>
        <dbReference type="EMBL" id="GFM38474.1"/>
    </source>
</evidence>
<evidence type="ECO:0000313" key="2">
    <source>
        <dbReference type="Proteomes" id="UP000503820"/>
    </source>
</evidence>
<protein>
    <submittedName>
        <fullName evidence="1">Uncharacterized protein</fullName>
    </submittedName>
</protein>
<dbReference type="AlphaFoldDB" id="A0A7J0BZU5"/>
<gene>
    <name evidence="1" type="ORF">DSM19430T_31580</name>
</gene>
<sequence>MKTIRLFLEYTCSGIWIIYDDGVDTIEPEDLPVSVELQKALALWNRTYQATYDSAVAQNSGFSSTLASRLLDEAFNEEGAFLLQRLKDELPDEYDLTHTPIRLYDA</sequence>
<comment type="caution">
    <text evidence="1">The sequence shown here is derived from an EMBL/GenBank/DDBJ whole genome shotgun (WGS) entry which is preliminary data.</text>
</comment>
<dbReference type="Proteomes" id="UP000503820">
    <property type="component" value="Unassembled WGS sequence"/>
</dbReference>
<name>A0A7J0BZU5_9BACT</name>
<reference evidence="1 2" key="1">
    <citation type="submission" date="2020-05" db="EMBL/GenBank/DDBJ databases">
        <title>Draft genome sequence of Desulfovibrio psychrotolerans JS1T.</title>
        <authorList>
            <person name="Ueno A."/>
            <person name="Tamazawa S."/>
            <person name="Tamamura S."/>
            <person name="Murakami T."/>
            <person name="Kiyama T."/>
            <person name="Inomata H."/>
            <person name="Amano Y."/>
            <person name="Miyakawa K."/>
            <person name="Tamaki H."/>
            <person name="Naganuma T."/>
            <person name="Kaneko K."/>
        </authorList>
    </citation>
    <scope>NUCLEOTIDE SEQUENCE [LARGE SCALE GENOMIC DNA]</scope>
    <source>
        <strain evidence="1 2">JS1</strain>
    </source>
</reference>
<accession>A0A7J0BZU5</accession>